<proteinExistence type="predicted"/>
<comment type="caution">
    <text evidence="2">The sequence shown here is derived from an EMBL/GenBank/DDBJ whole genome shotgun (WGS) entry which is preliminary data.</text>
</comment>
<sequence length="54" mass="5798">MFDKRLAAARTEAAPAHATPSRDRTGWFAGGSGTALTVRWAGDTPARPHRVRPP</sequence>
<dbReference type="EMBL" id="BAAAQF010000002">
    <property type="protein sequence ID" value="GAA1661762.1"/>
    <property type="molecule type" value="Genomic_DNA"/>
</dbReference>
<organism evidence="2 3">
    <name type="scientific">Glycomyces endophyticus</name>
    <dbReference type="NCBI Taxonomy" id="480996"/>
    <lineage>
        <taxon>Bacteria</taxon>
        <taxon>Bacillati</taxon>
        <taxon>Actinomycetota</taxon>
        <taxon>Actinomycetes</taxon>
        <taxon>Glycomycetales</taxon>
        <taxon>Glycomycetaceae</taxon>
        <taxon>Glycomyces</taxon>
    </lineage>
</organism>
<evidence type="ECO:0000313" key="3">
    <source>
        <dbReference type="Proteomes" id="UP001499851"/>
    </source>
</evidence>
<evidence type="ECO:0000313" key="2">
    <source>
        <dbReference type="EMBL" id="GAA1661762.1"/>
    </source>
</evidence>
<feature type="compositionally biased region" description="Low complexity" evidence="1">
    <location>
        <begin position="8"/>
        <end position="18"/>
    </location>
</feature>
<gene>
    <name evidence="2" type="ORF">GCM10009830_03680</name>
</gene>
<dbReference type="Proteomes" id="UP001499851">
    <property type="component" value="Unassembled WGS sequence"/>
</dbReference>
<accession>A0ABP4RV39</accession>
<reference evidence="3" key="1">
    <citation type="journal article" date="2019" name="Int. J. Syst. Evol. Microbiol.">
        <title>The Global Catalogue of Microorganisms (GCM) 10K type strain sequencing project: providing services to taxonomists for standard genome sequencing and annotation.</title>
        <authorList>
            <consortium name="The Broad Institute Genomics Platform"/>
            <consortium name="The Broad Institute Genome Sequencing Center for Infectious Disease"/>
            <person name="Wu L."/>
            <person name="Ma J."/>
        </authorList>
    </citation>
    <scope>NUCLEOTIDE SEQUENCE [LARGE SCALE GENOMIC DNA]</scope>
    <source>
        <strain evidence="3">JCM 16001</strain>
    </source>
</reference>
<feature type="region of interest" description="Disordered" evidence="1">
    <location>
        <begin position="1"/>
        <end position="30"/>
    </location>
</feature>
<protein>
    <submittedName>
        <fullName evidence="2">Uncharacterized protein</fullName>
    </submittedName>
</protein>
<name>A0ABP4RV39_9ACTN</name>
<evidence type="ECO:0000256" key="1">
    <source>
        <dbReference type="SAM" id="MobiDB-lite"/>
    </source>
</evidence>
<keyword evidence="3" id="KW-1185">Reference proteome</keyword>